<keyword evidence="2 5" id="KW-0378">Hydrolase</keyword>
<gene>
    <name evidence="5" type="ORF">GT409_05025</name>
</gene>
<evidence type="ECO:0000256" key="2">
    <source>
        <dbReference type="ARBA" id="ARBA00022801"/>
    </source>
</evidence>
<keyword evidence="3" id="KW-0732">Signal</keyword>
<evidence type="ECO:0000259" key="4">
    <source>
        <dbReference type="Pfam" id="PF00884"/>
    </source>
</evidence>
<keyword evidence="5" id="KW-0808">Transferase</keyword>
<feature type="signal peptide" evidence="3">
    <location>
        <begin position="1"/>
        <end position="19"/>
    </location>
</feature>
<dbReference type="InterPro" id="IPR000917">
    <property type="entry name" value="Sulfatase_N"/>
</dbReference>
<dbReference type="KEGG" id="taer:GT409_05025"/>
<accession>A0A6P1M4S1</accession>
<sequence>MKKWITGLLVVAGCVAAIAKSSVDGTLRSPNILLIISDDQGYSDFGFMGNPVLRTPRIDGLAKNGAVFRNYVTGAACSPGRSMIFTGRNHLLTGVWGVPPRQNLRTDEAMMPAFFKAAGYETYYIGKNDCVSQHHTLPWFAGWNDAFCVGGYQHYAAILQRKPSGEKPIAWSNKKFEGWTAEHHTDEGIRFIKENSEKPWLLTMAYIIPHTPWAPADERFAPYYRDQGCSESIAACYSHIEQMDTCVGRLLDTLKETGQDQRTLVIYVSDNGQTGPSAKKVSTEGMIATDDWAARNVAELRGCKSLVWENGIRVPLIVSMPGTVQPGEREQFGAAEDLLPTVLDYAGINDGIVPHKPFCGVSLRPALDDADAICEHPEMFRMTIWGDGMPQAPQGYVEDPSSLRFEDHHMALRGAKFKLHARPGGNVELYDIANDIGETKEISRRFPEVTERMLAECRRRWEYAIDEGKAFRMARIVVGDPSTWKYGDGTFWGYASKVQETEGSVRVGALTRGFSKAGDRAVYKLDVVKAGGYSLCLKGKGMAGANHLSVQVAGQTLAAQKTADDSIEFGTMNLPVGEMNLEIVAGRPDGKTEPVQIERILFKGQL</sequence>
<dbReference type="Gene3D" id="3.30.1120.10">
    <property type="match status" value="1"/>
</dbReference>
<dbReference type="InterPro" id="IPR050738">
    <property type="entry name" value="Sulfatase"/>
</dbReference>
<dbReference type="Proteomes" id="UP000464954">
    <property type="component" value="Chromosome"/>
</dbReference>
<dbReference type="EMBL" id="CP047593">
    <property type="protein sequence ID" value="QHI68837.1"/>
    <property type="molecule type" value="Genomic_DNA"/>
</dbReference>
<dbReference type="AlphaFoldDB" id="A0A6P1M4S1"/>
<dbReference type="RefSeq" id="WP_160627542.1">
    <property type="nucleotide sequence ID" value="NZ_CP047593.1"/>
</dbReference>
<keyword evidence="6" id="KW-1185">Reference proteome</keyword>
<evidence type="ECO:0000256" key="1">
    <source>
        <dbReference type="ARBA" id="ARBA00008779"/>
    </source>
</evidence>
<dbReference type="Gene3D" id="3.40.720.10">
    <property type="entry name" value="Alkaline Phosphatase, subunit A"/>
    <property type="match status" value="1"/>
</dbReference>
<dbReference type="GO" id="GO:0016740">
    <property type="term" value="F:transferase activity"/>
    <property type="evidence" value="ECO:0007669"/>
    <property type="project" value="UniProtKB-KW"/>
</dbReference>
<dbReference type="Pfam" id="PF00884">
    <property type="entry name" value="Sulfatase"/>
    <property type="match status" value="1"/>
</dbReference>
<evidence type="ECO:0000256" key="3">
    <source>
        <dbReference type="SAM" id="SignalP"/>
    </source>
</evidence>
<feature type="domain" description="Sulfatase N-terminal" evidence="4">
    <location>
        <begin position="30"/>
        <end position="348"/>
    </location>
</feature>
<dbReference type="GO" id="GO:0004065">
    <property type="term" value="F:arylsulfatase activity"/>
    <property type="evidence" value="ECO:0007669"/>
    <property type="project" value="TreeGrafter"/>
</dbReference>
<evidence type="ECO:0000313" key="5">
    <source>
        <dbReference type="EMBL" id="QHI68837.1"/>
    </source>
</evidence>
<evidence type="ECO:0000313" key="6">
    <source>
        <dbReference type="Proteomes" id="UP000464954"/>
    </source>
</evidence>
<dbReference type="SUPFAM" id="SSF53649">
    <property type="entry name" value="Alkaline phosphatase-like"/>
    <property type="match status" value="1"/>
</dbReference>
<protein>
    <submittedName>
        <fullName evidence="5">Sulfatase-like hydrolase/transferase</fullName>
    </submittedName>
</protein>
<feature type="chain" id="PRO_5027032185" evidence="3">
    <location>
        <begin position="20"/>
        <end position="606"/>
    </location>
</feature>
<dbReference type="PANTHER" id="PTHR42693:SF53">
    <property type="entry name" value="ENDO-4-O-SULFATASE"/>
    <property type="match status" value="1"/>
</dbReference>
<comment type="similarity">
    <text evidence="1">Belongs to the sulfatase family.</text>
</comment>
<organism evidence="5 6">
    <name type="scientific">Tichowtungia aerotolerans</name>
    <dbReference type="NCBI Taxonomy" id="2697043"/>
    <lineage>
        <taxon>Bacteria</taxon>
        <taxon>Pseudomonadati</taxon>
        <taxon>Kiritimatiellota</taxon>
        <taxon>Tichowtungiia</taxon>
        <taxon>Tichowtungiales</taxon>
        <taxon>Tichowtungiaceae</taxon>
        <taxon>Tichowtungia</taxon>
    </lineage>
</organism>
<name>A0A6P1M4S1_9BACT</name>
<dbReference type="PANTHER" id="PTHR42693">
    <property type="entry name" value="ARYLSULFATASE FAMILY MEMBER"/>
    <property type="match status" value="1"/>
</dbReference>
<reference evidence="5 6" key="1">
    <citation type="submission" date="2020-01" db="EMBL/GenBank/DDBJ databases">
        <title>Ponticoccus aerotolerans gen. nov., sp. nov., an anaerobic bacterium and proposal of Ponticoccusceae fam. nov., Ponticoccusles ord. nov. and Ponticoccuse classis nov. in the phylum Kiritimatiellaeota.</title>
        <authorList>
            <person name="Zhou L.Y."/>
            <person name="Du Z.J."/>
        </authorList>
    </citation>
    <scope>NUCLEOTIDE SEQUENCE [LARGE SCALE GENOMIC DNA]</scope>
    <source>
        <strain evidence="5 6">S-5007</strain>
    </source>
</reference>
<proteinExistence type="inferred from homology"/>
<dbReference type="InterPro" id="IPR017850">
    <property type="entry name" value="Alkaline_phosphatase_core_sf"/>
</dbReference>